<evidence type="ECO:0000313" key="1">
    <source>
        <dbReference type="EMBL" id="GIM45982.1"/>
    </source>
</evidence>
<accession>A0AAV4LDQ9</accession>
<protein>
    <submittedName>
        <fullName evidence="1">Uncharacterized protein</fullName>
    </submittedName>
</protein>
<dbReference type="Proteomes" id="UP001057291">
    <property type="component" value="Unassembled WGS sequence"/>
</dbReference>
<dbReference type="EMBL" id="BOQE01000001">
    <property type="protein sequence ID" value="GIM45982.1"/>
    <property type="molecule type" value="Genomic_DNA"/>
</dbReference>
<comment type="caution">
    <text evidence="1">The sequence shown here is derived from an EMBL/GenBank/DDBJ whole genome shotgun (WGS) entry which is preliminary data.</text>
</comment>
<sequence>MYAPLLQLKNETQFRQYYIKNFCTRPIITHDGFNIVFRQDRFDHAFFKSQDRRLRDKSEFDWDRAQRMDWIKKVLQDPHVITYQGFDNIKYRIDPLRRVSVLTDDMYAVIIEFNRKLTKGFFITAFMIHDKEILQNLISKPLWSHPFIIN</sequence>
<dbReference type="RefSeq" id="WP_282199137.1">
    <property type="nucleotide sequence ID" value="NZ_BOQE01000001.1"/>
</dbReference>
<proteinExistence type="predicted"/>
<evidence type="ECO:0000313" key="2">
    <source>
        <dbReference type="Proteomes" id="UP001057291"/>
    </source>
</evidence>
<keyword evidence="2" id="KW-1185">Reference proteome</keyword>
<gene>
    <name evidence="1" type="ORF">DNHGIG_15310</name>
</gene>
<organism evidence="1 2">
    <name type="scientific">Collibacillus ludicampi</name>
    <dbReference type="NCBI Taxonomy" id="2771369"/>
    <lineage>
        <taxon>Bacteria</taxon>
        <taxon>Bacillati</taxon>
        <taxon>Bacillota</taxon>
        <taxon>Bacilli</taxon>
        <taxon>Bacillales</taxon>
        <taxon>Alicyclobacillaceae</taxon>
        <taxon>Collibacillus</taxon>
    </lineage>
</organism>
<dbReference type="AlphaFoldDB" id="A0AAV4LDQ9"/>
<name>A0AAV4LDQ9_9BACL</name>
<reference evidence="1" key="1">
    <citation type="journal article" date="2023" name="Int. J. Syst. Evol. Microbiol.">
        <title>Collibacillus ludicampi gen. nov., sp. nov., a new soil bacterium of the family Alicyclobacillaceae.</title>
        <authorList>
            <person name="Jojima T."/>
            <person name="Ioku Y."/>
            <person name="Fukuta Y."/>
            <person name="Shirasaka N."/>
            <person name="Matsumura Y."/>
            <person name="Mori M."/>
        </authorList>
    </citation>
    <scope>NUCLEOTIDE SEQUENCE</scope>
    <source>
        <strain evidence="1">TP075</strain>
    </source>
</reference>